<dbReference type="InterPro" id="IPR002156">
    <property type="entry name" value="RNaseH_domain"/>
</dbReference>
<reference evidence="3" key="1">
    <citation type="submission" date="2023-07" db="EMBL/GenBank/DDBJ databases">
        <title>A chromosome-level genome assembly of Lolium multiflorum.</title>
        <authorList>
            <person name="Chen Y."/>
            <person name="Copetti D."/>
            <person name="Kolliker R."/>
            <person name="Studer B."/>
        </authorList>
    </citation>
    <scope>NUCLEOTIDE SEQUENCE</scope>
    <source>
        <strain evidence="3">02402/16</strain>
        <tissue evidence="3">Leaf</tissue>
    </source>
</reference>
<feature type="domain" description="RNase H type-1" evidence="2">
    <location>
        <begin position="149"/>
        <end position="233"/>
    </location>
</feature>
<evidence type="ECO:0000256" key="1">
    <source>
        <dbReference type="SAM" id="MobiDB-lite"/>
    </source>
</evidence>
<name>A0AAD8VXB1_LOLMU</name>
<evidence type="ECO:0000313" key="4">
    <source>
        <dbReference type="Proteomes" id="UP001231189"/>
    </source>
</evidence>
<dbReference type="Proteomes" id="UP001231189">
    <property type="component" value="Unassembled WGS sequence"/>
</dbReference>
<dbReference type="Gene3D" id="3.30.420.10">
    <property type="entry name" value="Ribonuclease H-like superfamily/Ribonuclease H"/>
    <property type="match status" value="1"/>
</dbReference>
<dbReference type="Pfam" id="PF13456">
    <property type="entry name" value="RVT_3"/>
    <property type="match status" value="1"/>
</dbReference>
<feature type="region of interest" description="Disordered" evidence="1">
    <location>
        <begin position="110"/>
        <end position="129"/>
    </location>
</feature>
<gene>
    <name evidence="3" type="ORF">QYE76_001825</name>
</gene>
<proteinExistence type="predicted"/>
<dbReference type="EMBL" id="JAUUTY010000005">
    <property type="protein sequence ID" value="KAK1627510.1"/>
    <property type="molecule type" value="Genomic_DNA"/>
</dbReference>
<dbReference type="SUPFAM" id="SSF53098">
    <property type="entry name" value="Ribonuclease H-like"/>
    <property type="match status" value="1"/>
</dbReference>
<organism evidence="3 4">
    <name type="scientific">Lolium multiflorum</name>
    <name type="common">Italian ryegrass</name>
    <name type="synonym">Lolium perenne subsp. multiflorum</name>
    <dbReference type="NCBI Taxonomy" id="4521"/>
    <lineage>
        <taxon>Eukaryota</taxon>
        <taxon>Viridiplantae</taxon>
        <taxon>Streptophyta</taxon>
        <taxon>Embryophyta</taxon>
        <taxon>Tracheophyta</taxon>
        <taxon>Spermatophyta</taxon>
        <taxon>Magnoliopsida</taxon>
        <taxon>Liliopsida</taxon>
        <taxon>Poales</taxon>
        <taxon>Poaceae</taxon>
        <taxon>BOP clade</taxon>
        <taxon>Pooideae</taxon>
        <taxon>Poodae</taxon>
        <taxon>Poeae</taxon>
        <taxon>Poeae Chloroplast Group 2 (Poeae type)</taxon>
        <taxon>Loliodinae</taxon>
        <taxon>Loliinae</taxon>
        <taxon>Lolium</taxon>
    </lineage>
</organism>
<dbReference type="PANTHER" id="PTHR48475">
    <property type="entry name" value="RIBONUCLEASE H"/>
    <property type="match status" value="1"/>
</dbReference>
<dbReference type="InterPro" id="IPR012337">
    <property type="entry name" value="RNaseH-like_sf"/>
</dbReference>
<dbReference type="InterPro" id="IPR036397">
    <property type="entry name" value="RNaseH_sf"/>
</dbReference>
<accession>A0AAD8VXB1</accession>
<comment type="caution">
    <text evidence="3">The sequence shown here is derived from an EMBL/GenBank/DDBJ whole genome shotgun (WGS) entry which is preliminary data.</text>
</comment>
<dbReference type="GO" id="GO:0003676">
    <property type="term" value="F:nucleic acid binding"/>
    <property type="evidence" value="ECO:0007669"/>
    <property type="project" value="InterPro"/>
</dbReference>
<dbReference type="PANTHER" id="PTHR48475:SF1">
    <property type="entry name" value="RNASE H TYPE-1 DOMAIN-CONTAINING PROTEIN"/>
    <property type="match status" value="1"/>
</dbReference>
<dbReference type="GO" id="GO:0004523">
    <property type="term" value="F:RNA-DNA hybrid ribonuclease activity"/>
    <property type="evidence" value="ECO:0007669"/>
    <property type="project" value="InterPro"/>
</dbReference>
<evidence type="ECO:0000259" key="2">
    <source>
        <dbReference type="Pfam" id="PF13456"/>
    </source>
</evidence>
<sequence>MAAVAGGAISATGAVAASRPMPPCEERAAAADHAGIYLNMVWFGLRRSDGECGRPVRSTTGLGARRAGEEHCLMTRQRGVRVGGLVRGRHWEHGGTGNFPPRPAVHKSAARRASDPCCSAPRRRRSPTASRLLAADNVAPRSLTRLHPIHFQATNNMAEYEALLHGLRIAKKIRIKYIICCGDWDLVSQQVARTWNAINFAMAAYRDKVDEIAKCILGYKVKYVRRDDNTTADPVGSQFYLEISWNI</sequence>
<evidence type="ECO:0000313" key="3">
    <source>
        <dbReference type="EMBL" id="KAK1627510.1"/>
    </source>
</evidence>
<protein>
    <recommendedName>
        <fullName evidence="2">RNase H type-1 domain-containing protein</fullName>
    </recommendedName>
</protein>
<dbReference type="AlphaFoldDB" id="A0AAD8VXB1"/>
<keyword evidence="4" id="KW-1185">Reference proteome</keyword>